<name>X1CPT2_9ZZZZ</name>
<proteinExistence type="predicted"/>
<organism evidence="1">
    <name type="scientific">marine sediment metagenome</name>
    <dbReference type="NCBI Taxonomy" id="412755"/>
    <lineage>
        <taxon>unclassified sequences</taxon>
        <taxon>metagenomes</taxon>
        <taxon>ecological metagenomes</taxon>
    </lineage>
</organism>
<dbReference type="EMBL" id="BART01029182">
    <property type="protein sequence ID" value="GAG98143.1"/>
    <property type="molecule type" value="Genomic_DNA"/>
</dbReference>
<sequence>MPTVLPGGAVFADFSGAAPGSLGDLFGGGQAGFGCPTLFKPVVSANGCVGARPASMVMLPNPVTGKPTIFKYAGPILLTGSDVTGHKKVKRLAAKFARRRPR</sequence>
<gene>
    <name evidence="1" type="ORF">S01H4_51282</name>
</gene>
<reference evidence="1" key="1">
    <citation type="journal article" date="2014" name="Front. Microbiol.">
        <title>High frequency of phylogenetically diverse reductive dehalogenase-homologous genes in deep subseafloor sedimentary metagenomes.</title>
        <authorList>
            <person name="Kawai M."/>
            <person name="Futagami T."/>
            <person name="Toyoda A."/>
            <person name="Takaki Y."/>
            <person name="Nishi S."/>
            <person name="Hori S."/>
            <person name="Arai W."/>
            <person name="Tsubouchi T."/>
            <person name="Morono Y."/>
            <person name="Uchiyama I."/>
            <person name="Ito T."/>
            <person name="Fujiyama A."/>
            <person name="Inagaki F."/>
            <person name="Takami H."/>
        </authorList>
    </citation>
    <scope>NUCLEOTIDE SEQUENCE</scope>
    <source>
        <strain evidence="1">Expedition CK06-06</strain>
    </source>
</reference>
<comment type="caution">
    <text evidence="1">The sequence shown here is derived from an EMBL/GenBank/DDBJ whole genome shotgun (WGS) entry which is preliminary data.</text>
</comment>
<accession>X1CPT2</accession>
<evidence type="ECO:0000313" key="1">
    <source>
        <dbReference type="EMBL" id="GAG98143.1"/>
    </source>
</evidence>
<dbReference type="AlphaFoldDB" id="X1CPT2"/>
<protein>
    <submittedName>
        <fullName evidence="1">Uncharacterized protein</fullName>
    </submittedName>
</protein>